<name>A0A4R7G3Q8_9MICC</name>
<evidence type="ECO:0000313" key="2">
    <source>
        <dbReference type="EMBL" id="TDS85871.1"/>
    </source>
</evidence>
<evidence type="ECO:0000256" key="1">
    <source>
        <dbReference type="SAM" id="MobiDB-lite"/>
    </source>
</evidence>
<protein>
    <submittedName>
        <fullName evidence="2">Uncharacterized protein</fullName>
    </submittedName>
</protein>
<reference evidence="2 3" key="1">
    <citation type="submission" date="2019-03" db="EMBL/GenBank/DDBJ databases">
        <title>Genomic Encyclopedia of Type Strains, Phase III (KMG-III): the genomes of soil and plant-associated and newly described type strains.</title>
        <authorList>
            <person name="Whitman W."/>
        </authorList>
    </citation>
    <scope>NUCLEOTIDE SEQUENCE [LARGE SCALE GENOMIC DNA]</scope>
    <source>
        <strain evidence="2 3">DSM 27373</strain>
    </source>
</reference>
<dbReference type="EMBL" id="SOAN01000005">
    <property type="protein sequence ID" value="TDS85871.1"/>
    <property type="molecule type" value="Genomic_DNA"/>
</dbReference>
<evidence type="ECO:0000313" key="3">
    <source>
        <dbReference type="Proteomes" id="UP000294506"/>
    </source>
</evidence>
<sequence>MTPEASSRREELIAGALTDDLSDAEWEELNDARTADPSIDVEIAELRVIAKRLDGRSLTWREENPSRDLEERIRAATSQTEPYKDNK</sequence>
<feature type="region of interest" description="Disordered" evidence="1">
    <location>
        <begin position="64"/>
        <end position="87"/>
    </location>
</feature>
<accession>A0A4R7G3Q8</accession>
<organism evidence="2 3">
    <name type="scientific">Nesterenkonia aurantiaca</name>
    <dbReference type="NCBI Taxonomy" id="1436010"/>
    <lineage>
        <taxon>Bacteria</taxon>
        <taxon>Bacillati</taxon>
        <taxon>Actinomycetota</taxon>
        <taxon>Actinomycetes</taxon>
        <taxon>Micrococcales</taxon>
        <taxon>Micrococcaceae</taxon>
        <taxon>Nesterenkonia</taxon>
    </lineage>
</organism>
<proteinExistence type="predicted"/>
<comment type="caution">
    <text evidence="2">The sequence shown here is derived from an EMBL/GenBank/DDBJ whole genome shotgun (WGS) entry which is preliminary data.</text>
</comment>
<feature type="compositionally biased region" description="Basic and acidic residues" evidence="1">
    <location>
        <begin position="64"/>
        <end position="74"/>
    </location>
</feature>
<keyword evidence="3" id="KW-1185">Reference proteome</keyword>
<dbReference type="Proteomes" id="UP000294506">
    <property type="component" value="Unassembled WGS sequence"/>
</dbReference>
<dbReference type="AlphaFoldDB" id="A0A4R7G3Q8"/>
<dbReference type="RefSeq" id="WP_036474824.1">
    <property type="nucleotide sequence ID" value="NZ_SOAN01000005.1"/>
</dbReference>
<gene>
    <name evidence="2" type="ORF">EV640_105224</name>
</gene>